<evidence type="ECO:0008006" key="4">
    <source>
        <dbReference type="Google" id="ProtNLM"/>
    </source>
</evidence>
<proteinExistence type="predicted"/>
<evidence type="ECO:0000313" key="2">
    <source>
        <dbReference type="EMBL" id="GGA19865.1"/>
    </source>
</evidence>
<accession>A0ABQ1FKD3</accession>
<gene>
    <name evidence="2" type="ORF">GCM10010917_00590</name>
</gene>
<keyword evidence="1" id="KW-0472">Membrane</keyword>
<comment type="caution">
    <text evidence="2">The sequence shown here is derived from an EMBL/GenBank/DDBJ whole genome shotgun (WGS) entry which is preliminary data.</text>
</comment>
<protein>
    <recommendedName>
        <fullName evidence="4">PTS ascorbate transporter subunit IIC</fullName>
    </recommendedName>
</protein>
<sequence>MMPDFFKDYNVLFGGGNTSKYLMGLALIAVIAIVVNAVLYGVKSLRAKEADQAAVPSMMM</sequence>
<keyword evidence="1" id="KW-0812">Transmembrane</keyword>
<evidence type="ECO:0000313" key="3">
    <source>
        <dbReference type="Proteomes" id="UP000609323"/>
    </source>
</evidence>
<feature type="transmembrane region" description="Helical" evidence="1">
    <location>
        <begin position="20"/>
        <end position="42"/>
    </location>
</feature>
<dbReference type="RefSeq" id="WP_157739438.1">
    <property type="nucleotide sequence ID" value="NZ_BMHF01000001.1"/>
</dbReference>
<keyword evidence="3" id="KW-1185">Reference proteome</keyword>
<organism evidence="2 3">
    <name type="scientific">Paenibacillus physcomitrellae</name>
    <dbReference type="NCBI Taxonomy" id="1619311"/>
    <lineage>
        <taxon>Bacteria</taxon>
        <taxon>Bacillati</taxon>
        <taxon>Bacillota</taxon>
        <taxon>Bacilli</taxon>
        <taxon>Bacillales</taxon>
        <taxon>Paenibacillaceae</taxon>
        <taxon>Paenibacillus</taxon>
    </lineage>
</organism>
<reference evidence="3" key="1">
    <citation type="journal article" date="2019" name="Int. J. Syst. Evol. Microbiol.">
        <title>The Global Catalogue of Microorganisms (GCM) 10K type strain sequencing project: providing services to taxonomists for standard genome sequencing and annotation.</title>
        <authorList>
            <consortium name="The Broad Institute Genomics Platform"/>
            <consortium name="The Broad Institute Genome Sequencing Center for Infectious Disease"/>
            <person name="Wu L."/>
            <person name="Ma J."/>
        </authorList>
    </citation>
    <scope>NUCLEOTIDE SEQUENCE [LARGE SCALE GENOMIC DNA]</scope>
    <source>
        <strain evidence="3">CGMCC 1.15044</strain>
    </source>
</reference>
<evidence type="ECO:0000256" key="1">
    <source>
        <dbReference type="SAM" id="Phobius"/>
    </source>
</evidence>
<name>A0ABQ1FKD3_9BACL</name>
<dbReference type="Proteomes" id="UP000609323">
    <property type="component" value="Unassembled WGS sequence"/>
</dbReference>
<dbReference type="EMBL" id="BMHF01000001">
    <property type="protein sequence ID" value="GGA19865.1"/>
    <property type="molecule type" value="Genomic_DNA"/>
</dbReference>
<keyword evidence="1" id="KW-1133">Transmembrane helix</keyword>